<evidence type="ECO:0000313" key="17">
    <source>
        <dbReference type="EMBL" id="PWJ30837.1"/>
    </source>
</evidence>
<dbReference type="SUPFAM" id="SSF55874">
    <property type="entry name" value="ATPase domain of HSP90 chaperone/DNA topoisomerase II/histidine kinase"/>
    <property type="match status" value="1"/>
</dbReference>
<evidence type="ECO:0000259" key="16">
    <source>
        <dbReference type="PROSITE" id="PS50109"/>
    </source>
</evidence>
<gene>
    <name evidence="17" type="ORF">A8806_103242</name>
</gene>
<proteinExistence type="predicted"/>
<evidence type="ECO:0000256" key="3">
    <source>
        <dbReference type="ARBA" id="ARBA00012438"/>
    </source>
</evidence>
<name>A0A2Y9C9T6_9FIRM</name>
<dbReference type="EMBL" id="QGDL01000003">
    <property type="protein sequence ID" value="PWJ30837.1"/>
    <property type="molecule type" value="Genomic_DNA"/>
</dbReference>
<feature type="domain" description="Histidine kinase" evidence="16">
    <location>
        <begin position="219"/>
        <end position="429"/>
    </location>
</feature>
<dbReference type="InterPro" id="IPR003594">
    <property type="entry name" value="HATPase_dom"/>
</dbReference>
<dbReference type="InterPro" id="IPR036890">
    <property type="entry name" value="HATPase_C_sf"/>
</dbReference>
<dbReference type="InterPro" id="IPR036097">
    <property type="entry name" value="HisK_dim/P_sf"/>
</dbReference>
<keyword evidence="5" id="KW-0597">Phosphoprotein</keyword>
<evidence type="ECO:0000256" key="7">
    <source>
        <dbReference type="ARBA" id="ARBA00022692"/>
    </source>
</evidence>
<dbReference type="SMART" id="SM00388">
    <property type="entry name" value="HisKA"/>
    <property type="match status" value="1"/>
</dbReference>
<dbReference type="GO" id="GO:0005886">
    <property type="term" value="C:plasma membrane"/>
    <property type="evidence" value="ECO:0007669"/>
    <property type="project" value="UniProtKB-SubCell"/>
</dbReference>
<dbReference type="RefSeq" id="WP_109730462.1">
    <property type="nucleotide sequence ID" value="NZ_BAAACK010000004.1"/>
</dbReference>
<evidence type="ECO:0000256" key="6">
    <source>
        <dbReference type="ARBA" id="ARBA00022679"/>
    </source>
</evidence>
<dbReference type="Pfam" id="PF00512">
    <property type="entry name" value="HisKA"/>
    <property type="match status" value="1"/>
</dbReference>
<keyword evidence="4" id="KW-1003">Cell membrane</keyword>
<evidence type="ECO:0000256" key="11">
    <source>
        <dbReference type="ARBA" id="ARBA00022989"/>
    </source>
</evidence>
<keyword evidence="13 15" id="KW-0472">Membrane</keyword>
<dbReference type="Gene3D" id="1.10.287.130">
    <property type="match status" value="1"/>
</dbReference>
<dbReference type="Proteomes" id="UP000245845">
    <property type="component" value="Unassembled WGS sequence"/>
</dbReference>
<evidence type="ECO:0000256" key="9">
    <source>
        <dbReference type="ARBA" id="ARBA00022777"/>
    </source>
</evidence>
<evidence type="ECO:0000256" key="1">
    <source>
        <dbReference type="ARBA" id="ARBA00000085"/>
    </source>
</evidence>
<keyword evidence="11 15" id="KW-1133">Transmembrane helix</keyword>
<keyword evidence="14" id="KW-0175">Coiled coil</keyword>
<feature type="coiled-coil region" evidence="14">
    <location>
        <begin position="249"/>
        <end position="276"/>
    </location>
</feature>
<evidence type="ECO:0000256" key="14">
    <source>
        <dbReference type="SAM" id="Coils"/>
    </source>
</evidence>
<organism evidence="17 18">
    <name type="scientific">Faecalicatena orotica</name>
    <dbReference type="NCBI Taxonomy" id="1544"/>
    <lineage>
        <taxon>Bacteria</taxon>
        <taxon>Bacillati</taxon>
        <taxon>Bacillota</taxon>
        <taxon>Clostridia</taxon>
        <taxon>Lachnospirales</taxon>
        <taxon>Lachnospiraceae</taxon>
        <taxon>Faecalicatena</taxon>
    </lineage>
</organism>
<dbReference type="GO" id="GO:0005524">
    <property type="term" value="F:ATP binding"/>
    <property type="evidence" value="ECO:0007669"/>
    <property type="project" value="UniProtKB-KW"/>
</dbReference>
<evidence type="ECO:0000256" key="2">
    <source>
        <dbReference type="ARBA" id="ARBA00004651"/>
    </source>
</evidence>
<feature type="transmembrane region" description="Helical" evidence="15">
    <location>
        <begin position="7"/>
        <end position="27"/>
    </location>
</feature>
<dbReference type="Pfam" id="PF02518">
    <property type="entry name" value="HATPase_c"/>
    <property type="match status" value="1"/>
</dbReference>
<accession>A0A2Y9C9T6</accession>
<dbReference type="OrthoDB" id="9780718at2"/>
<keyword evidence="6" id="KW-0808">Transferase</keyword>
<evidence type="ECO:0000256" key="5">
    <source>
        <dbReference type="ARBA" id="ARBA00022553"/>
    </source>
</evidence>
<protein>
    <recommendedName>
        <fullName evidence="3">histidine kinase</fullName>
        <ecNumber evidence="3">2.7.13.3</ecNumber>
    </recommendedName>
</protein>
<sequence length="429" mass="50137">MKKYDRLILFSLVLYILTAIGTGYGVYGVTAESGKEYKIEINRLYNSLSGDEDPDRLNLRSCKYVKNVAWLPAGVLSEASRSAREKIDEFYEQGNLLKTEIRPWYEEGDFKGFVRFDYVEPDVNYRRIIWITQICLALMEGFLLAVLFYLRSQLVRPFQRMSGLPHELAMGHLKGTVTEEKSRFFGNFLWGIGQLKDTLDTSKKRELKLQKEKKLLLLSLSHDIKTPLNTIKLYGRALEEELYPTGEQKKHAARQIEKKADEIERYVEEIMKNAREDILDIQVRKEEFYLTDLMDKVLDTYREKCSIRMTDLTVGKFENRLIIGDPERTMEVFENLFENAFKYGDGRRIEITFYEEDYRQLIRIFNTGSPVTDTEFNHVFESFFRAGNSEGKQGNGLGLYICREIMRKMDGEIFAEKSVDGMAFVLVFR</sequence>
<keyword evidence="7 15" id="KW-0812">Transmembrane</keyword>
<dbReference type="SUPFAM" id="SSF47384">
    <property type="entry name" value="Homodimeric domain of signal transducing histidine kinase"/>
    <property type="match status" value="1"/>
</dbReference>
<dbReference type="PANTHER" id="PTHR45528:SF1">
    <property type="entry name" value="SENSOR HISTIDINE KINASE CPXA"/>
    <property type="match status" value="1"/>
</dbReference>
<evidence type="ECO:0000256" key="15">
    <source>
        <dbReference type="SAM" id="Phobius"/>
    </source>
</evidence>
<keyword evidence="9 17" id="KW-0418">Kinase</keyword>
<comment type="subcellular location">
    <subcellularLocation>
        <location evidence="2">Cell membrane</location>
        <topology evidence="2">Multi-pass membrane protein</topology>
    </subcellularLocation>
</comment>
<keyword evidence="18" id="KW-1185">Reference proteome</keyword>
<dbReference type="PANTHER" id="PTHR45528">
    <property type="entry name" value="SENSOR HISTIDINE KINASE CPXA"/>
    <property type="match status" value="1"/>
</dbReference>
<evidence type="ECO:0000256" key="4">
    <source>
        <dbReference type="ARBA" id="ARBA00022475"/>
    </source>
</evidence>
<evidence type="ECO:0000256" key="10">
    <source>
        <dbReference type="ARBA" id="ARBA00022840"/>
    </source>
</evidence>
<dbReference type="PROSITE" id="PS50109">
    <property type="entry name" value="HIS_KIN"/>
    <property type="match status" value="1"/>
</dbReference>
<evidence type="ECO:0000256" key="13">
    <source>
        <dbReference type="ARBA" id="ARBA00023136"/>
    </source>
</evidence>
<dbReference type="AlphaFoldDB" id="A0A2Y9C9T6"/>
<keyword evidence="8" id="KW-0547">Nucleotide-binding</keyword>
<dbReference type="InterPro" id="IPR003661">
    <property type="entry name" value="HisK_dim/P_dom"/>
</dbReference>
<dbReference type="Gene3D" id="3.30.565.10">
    <property type="entry name" value="Histidine kinase-like ATPase, C-terminal domain"/>
    <property type="match status" value="1"/>
</dbReference>
<dbReference type="InterPro" id="IPR050398">
    <property type="entry name" value="HssS/ArlS-like"/>
</dbReference>
<dbReference type="CDD" id="cd00082">
    <property type="entry name" value="HisKA"/>
    <property type="match status" value="1"/>
</dbReference>
<dbReference type="InterPro" id="IPR005467">
    <property type="entry name" value="His_kinase_dom"/>
</dbReference>
<keyword evidence="12" id="KW-0902">Two-component regulatory system</keyword>
<dbReference type="GO" id="GO:0000155">
    <property type="term" value="F:phosphorelay sensor kinase activity"/>
    <property type="evidence" value="ECO:0007669"/>
    <property type="project" value="InterPro"/>
</dbReference>
<dbReference type="SMART" id="SM00387">
    <property type="entry name" value="HATPase_c"/>
    <property type="match status" value="1"/>
</dbReference>
<evidence type="ECO:0000256" key="12">
    <source>
        <dbReference type="ARBA" id="ARBA00023012"/>
    </source>
</evidence>
<evidence type="ECO:0000313" key="18">
    <source>
        <dbReference type="Proteomes" id="UP000245845"/>
    </source>
</evidence>
<comment type="catalytic activity">
    <reaction evidence="1">
        <text>ATP + protein L-histidine = ADP + protein N-phospho-L-histidine.</text>
        <dbReference type="EC" id="2.7.13.3"/>
    </reaction>
</comment>
<dbReference type="EC" id="2.7.13.3" evidence="3"/>
<feature type="transmembrane region" description="Helical" evidence="15">
    <location>
        <begin position="128"/>
        <end position="150"/>
    </location>
</feature>
<comment type="caution">
    <text evidence="17">The sequence shown here is derived from an EMBL/GenBank/DDBJ whole genome shotgun (WGS) entry which is preliminary data.</text>
</comment>
<reference evidence="17 18" key="1">
    <citation type="submission" date="2018-05" db="EMBL/GenBank/DDBJ databases">
        <title>The Hungate 1000. A catalogue of reference genomes from the rumen microbiome.</title>
        <authorList>
            <person name="Kelly W."/>
        </authorList>
    </citation>
    <scope>NUCLEOTIDE SEQUENCE [LARGE SCALE GENOMIC DNA]</scope>
    <source>
        <strain evidence="17 18">NLAE-zl-C242</strain>
    </source>
</reference>
<keyword evidence="10" id="KW-0067">ATP-binding</keyword>
<evidence type="ECO:0000256" key="8">
    <source>
        <dbReference type="ARBA" id="ARBA00022741"/>
    </source>
</evidence>